<reference evidence="1 2" key="1">
    <citation type="submission" date="2024-01" db="EMBL/GenBank/DDBJ databases">
        <title>The genomes of 5 underutilized Papilionoideae crops provide insights into root nodulation and disease resistanc.</title>
        <authorList>
            <person name="Jiang F."/>
        </authorList>
    </citation>
    <scope>NUCLEOTIDE SEQUENCE [LARGE SCALE GENOMIC DNA]</scope>
    <source>
        <strain evidence="1">LVBAO_FW01</strain>
        <tissue evidence="1">Leaves</tissue>
    </source>
</reference>
<organism evidence="1 2">
    <name type="scientific">Canavalia gladiata</name>
    <name type="common">Sword bean</name>
    <name type="synonym">Dolichos gladiatus</name>
    <dbReference type="NCBI Taxonomy" id="3824"/>
    <lineage>
        <taxon>Eukaryota</taxon>
        <taxon>Viridiplantae</taxon>
        <taxon>Streptophyta</taxon>
        <taxon>Embryophyta</taxon>
        <taxon>Tracheophyta</taxon>
        <taxon>Spermatophyta</taxon>
        <taxon>Magnoliopsida</taxon>
        <taxon>eudicotyledons</taxon>
        <taxon>Gunneridae</taxon>
        <taxon>Pentapetalae</taxon>
        <taxon>rosids</taxon>
        <taxon>fabids</taxon>
        <taxon>Fabales</taxon>
        <taxon>Fabaceae</taxon>
        <taxon>Papilionoideae</taxon>
        <taxon>50 kb inversion clade</taxon>
        <taxon>NPAAA clade</taxon>
        <taxon>indigoferoid/millettioid clade</taxon>
        <taxon>Phaseoleae</taxon>
        <taxon>Canavalia</taxon>
    </lineage>
</organism>
<dbReference type="EMBL" id="JAYMYQ010000002">
    <property type="protein sequence ID" value="KAK7349813.1"/>
    <property type="molecule type" value="Genomic_DNA"/>
</dbReference>
<evidence type="ECO:0000313" key="2">
    <source>
        <dbReference type="Proteomes" id="UP001367508"/>
    </source>
</evidence>
<accession>A0AAN9MDC9</accession>
<name>A0AAN9MDC9_CANGL</name>
<comment type="caution">
    <text evidence="1">The sequence shown here is derived from an EMBL/GenBank/DDBJ whole genome shotgun (WGS) entry which is preliminary data.</text>
</comment>
<dbReference type="AlphaFoldDB" id="A0AAN9MDC9"/>
<proteinExistence type="predicted"/>
<dbReference type="Proteomes" id="UP001367508">
    <property type="component" value="Unassembled WGS sequence"/>
</dbReference>
<sequence>MARHDPTSFLDLQFGRVRSSRSQFLFPANLHVVVNTNPTELKFSDAFGPVISDLSNMDFVNVMSAEEVSVRVCGDLTIMFTCSRSLIGPEVSTHFLKATKGDLSEQEVCQFNMPNLDLGWPSMLTIMQERNSYASSLRLLESTFLGKRQSQF</sequence>
<protein>
    <submittedName>
        <fullName evidence="1">Uncharacterized protein</fullName>
    </submittedName>
</protein>
<keyword evidence="2" id="KW-1185">Reference proteome</keyword>
<evidence type="ECO:0000313" key="1">
    <source>
        <dbReference type="EMBL" id="KAK7349813.1"/>
    </source>
</evidence>
<gene>
    <name evidence="1" type="ORF">VNO77_07528</name>
</gene>